<dbReference type="PROSITE" id="PS51706">
    <property type="entry name" value="G_ENGB"/>
    <property type="match status" value="1"/>
</dbReference>
<dbReference type="AlphaFoldDB" id="A0A7C2Z2M1"/>
<evidence type="ECO:0000256" key="2">
    <source>
        <dbReference type="ARBA" id="ARBA00009638"/>
    </source>
</evidence>
<evidence type="ECO:0000256" key="1">
    <source>
        <dbReference type="ARBA" id="ARBA00001946"/>
    </source>
</evidence>
<dbReference type="SUPFAM" id="SSF52540">
    <property type="entry name" value="P-loop containing nucleoside triphosphate hydrolases"/>
    <property type="match status" value="1"/>
</dbReference>
<evidence type="ECO:0000256" key="3">
    <source>
        <dbReference type="ARBA" id="ARBA00022618"/>
    </source>
</evidence>
<dbReference type="NCBIfam" id="TIGR00231">
    <property type="entry name" value="small_GTP"/>
    <property type="match status" value="1"/>
</dbReference>
<keyword evidence="5 10" id="KW-0547">Nucleotide-binding</keyword>
<dbReference type="CDD" id="cd01876">
    <property type="entry name" value="YihA_EngB"/>
    <property type="match status" value="1"/>
</dbReference>
<protein>
    <recommendedName>
        <fullName evidence="10">Probable GTP-binding protein EngB</fullName>
    </recommendedName>
</protein>
<comment type="caution">
    <text evidence="12">The sequence shown here is derived from an EMBL/GenBank/DDBJ whole genome shotgun (WGS) entry which is preliminary data.</text>
</comment>
<evidence type="ECO:0000256" key="5">
    <source>
        <dbReference type="ARBA" id="ARBA00022741"/>
    </source>
</evidence>
<organism evidence="12">
    <name type="scientific">Hydrogenobacter sp</name>
    <dbReference type="NCBI Taxonomy" id="2152829"/>
    <lineage>
        <taxon>Bacteria</taxon>
        <taxon>Pseudomonadati</taxon>
        <taxon>Aquificota</taxon>
        <taxon>Aquificia</taxon>
        <taxon>Aquificales</taxon>
        <taxon>Aquificaceae</taxon>
        <taxon>Hydrogenobacter</taxon>
    </lineage>
</organism>
<gene>
    <name evidence="10" type="primary">engB</name>
    <name evidence="12" type="ORF">ENO47_05080</name>
</gene>
<keyword evidence="7 10" id="KW-0342">GTP-binding</keyword>
<dbReference type="InterPro" id="IPR030393">
    <property type="entry name" value="G_ENGB_dom"/>
</dbReference>
<dbReference type="NCBIfam" id="TIGR03598">
    <property type="entry name" value="GTPase_YsxC"/>
    <property type="match status" value="1"/>
</dbReference>
<evidence type="ECO:0000256" key="8">
    <source>
        <dbReference type="ARBA" id="ARBA00023210"/>
    </source>
</evidence>
<dbReference type="GO" id="GO:0005525">
    <property type="term" value="F:GTP binding"/>
    <property type="evidence" value="ECO:0007669"/>
    <property type="project" value="UniProtKB-UniRule"/>
</dbReference>
<keyword evidence="3 10" id="KW-0132">Cell division</keyword>
<keyword evidence="8 10" id="KW-0717">Septation</keyword>
<evidence type="ECO:0000256" key="7">
    <source>
        <dbReference type="ARBA" id="ARBA00023134"/>
    </source>
</evidence>
<dbReference type="InterPro" id="IPR019987">
    <property type="entry name" value="GTP-bd_ribosome_bio_YsxC"/>
</dbReference>
<keyword evidence="9 10" id="KW-0131">Cell cycle</keyword>
<dbReference type="GO" id="GO:0000917">
    <property type="term" value="P:division septum assembly"/>
    <property type="evidence" value="ECO:0007669"/>
    <property type="project" value="UniProtKB-KW"/>
</dbReference>
<feature type="domain" description="EngB-type G" evidence="11">
    <location>
        <begin position="17"/>
        <end position="183"/>
    </location>
</feature>
<proteinExistence type="inferred from homology"/>
<dbReference type="PANTHER" id="PTHR11649:SF13">
    <property type="entry name" value="ENGB-TYPE G DOMAIN-CONTAINING PROTEIN"/>
    <property type="match status" value="1"/>
</dbReference>
<dbReference type="HAMAP" id="MF_00321">
    <property type="entry name" value="GTPase_EngB"/>
    <property type="match status" value="1"/>
</dbReference>
<dbReference type="InterPro" id="IPR006073">
    <property type="entry name" value="GTP-bd"/>
</dbReference>
<comment type="function">
    <text evidence="10">Necessary for normal cell division and for the maintenance of normal septation.</text>
</comment>
<sequence length="183" mass="20897">MKVKFVGSFKKDFPKDERRHVVFAGRSNVGKSSLINMVVGQDIARVSKEPGRTRSVNFFLLEDYDVYLVDLPGYGFAKVSKAEREKWRAMIEDYFKSCWENIRVVFLLIDSLVGPTDLDVQAIEWFEGLRLPYIIVLTKCDRATQKDIHQAIKKVKEVSSATVIQTSSKEGRGKKEILKYAVG</sequence>
<evidence type="ECO:0000256" key="4">
    <source>
        <dbReference type="ARBA" id="ARBA00022723"/>
    </source>
</evidence>
<name>A0A7C2Z2M1_9AQUI</name>
<accession>A0A7C2Z2M1</accession>
<comment type="similarity">
    <text evidence="2 10">Belongs to the TRAFAC class TrmE-Era-EngA-EngB-Septin-like GTPase superfamily. EngB GTPase family.</text>
</comment>
<evidence type="ECO:0000259" key="11">
    <source>
        <dbReference type="PROSITE" id="PS51706"/>
    </source>
</evidence>
<dbReference type="InterPro" id="IPR005225">
    <property type="entry name" value="Small_GTP-bd"/>
</dbReference>
<dbReference type="PANTHER" id="PTHR11649">
    <property type="entry name" value="MSS1/TRME-RELATED GTP-BINDING PROTEIN"/>
    <property type="match status" value="1"/>
</dbReference>
<evidence type="ECO:0000313" key="12">
    <source>
        <dbReference type="EMBL" id="HEW46029.1"/>
    </source>
</evidence>
<dbReference type="GO" id="GO:0005829">
    <property type="term" value="C:cytosol"/>
    <property type="evidence" value="ECO:0007669"/>
    <property type="project" value="TreeGrafter"/>
</dbReference>
<dbReference type="Pfam" id="PF01926">
    <property type="entry name" value="MMR_HSR1"/>
    <property type="match status" value="1"/>
</dbReference>
<dbReference type="GO" id="GO:0046872">
    <property type="term" value="F:metal ion binding"/>
    <property type="evidence" value="ECO:0007669"/>
    <property type="project" value="UniProtKB-KW"/>
</dbReference>
<keyword evidence="4" id="KW-0479">Metal-binding</keyword>
<evidence type="ECO:0000256" key="10">
    <source>
        <dbReference type="HAMAP-Rule" id="MF_00321"/>
    </source>
</evidence>
<comment type="cofactor">
    <cofactor evidence="1">
        <name>Mg(2+)</name>
        <dbReference type="ChEBI" id="CHEBI:18420"/>
    </cofactor>
</comment>
<reference evidence="12" key="1">
    <citation type="journal article" date="2020" name="mSystems">
        <title>Genome- and Community-Level Interaction Insights into Carbon Utilization and Element Cycling Functions of Hydrothermarchaeota in Hydrothermal Sediment.</title>
        <authorList>
            <person name="Zhou Z."/>
            <person name="Liu Y."/>
            <person name="Xu W."/>
            <person name="Pan J."/>
            <person name="Luo Z.H."/>
            <person name="Li M."/>
        </authorList>
    </citation>
    <scope>NUCLEOTIDE SEQUENCE [LARGE SCALE GENOMIC DNA]</scope>
    <source>
        <strain evidence="12">SpSt-132</strain>
    </source>
</reference>
<evidence type="ECO:0000256" key="6">
    <source>
        <dbReference type="ARBA" id="ARBA00022842"/>
    </source>
</evidence>
<dbReference type="EMBL" id="DSFP01000041">
    <property type="protein sequence ID" value="HEW46029.1"/>
    <property type="molecule type" value="Genomic_DNA"/>
</dbReference>
<keyword evidence="6" id="KW-0460">Magnesium</keyword>
<evidence type="ECO:0000256" key="9">
    <source>
        <dbReference type="ARBA" id="ARBA00023306"/>
    </source>
</evidence>
<dbReference type="Gene3D" id="3.40.50.300">
    <property type="entry name" value="P-loop containing nucleotide triphosphate hydrolases"/>
    <property type="match status" value="1"/>
</dbReference>
<dbReference type="InterPro" id="IPR027417">
    <property type="entry name" value="P-loop_NTPase"/>
</dbReference>